<comment type="caution">
    <text evidence="4">The sequence shown here is derived from an EMBL/GenBank/DDBJ whole genome shotgun (WGS) entry which is preliminary data.</text>
</comment>
<dbReference type="Proteomes" id="UP001159179">
    <property type="component" value="Unassembled WGS sequence"/>
</dbReference>
<dbReference type="InterPro" id="IPR040680">
    <property type="entry name" value="DUF5643"/>
</dbReference>
<evidence type="ECO:0000313" key="5">
    <source>
        <dbReference type="Proteomes" id="UP001159179"/>
    </source>
</evidence>
<sequence>MKDIYELLNEVEIDEKEFIEVEVNKDECFKVKKALQIAIQQKEKKKRWWKKAAIAAIVTGISVTMVGLTVPSYAGNIPIIGDIFRFFDNNNEISNQPPNQKGGKYEHYKEYSNALNLVQEDNGIKFTVNDAIFDGKIVTLTYTIESAKDLGDNPQISFPTIKKAKGVAGTGTVSRIDRNKYVGILTASNISDVADQTVTIDWKIDKIRILETNQEIKGQWKFNFTLDSPKNNLLLVNQSVKKVGVIATITKLTISPMSFTVYYDREVLKAIRNQFDAVDIDIEIKDNLGNRYEGQGNGGKEEENNLTMSKTFGKLNENAKQLIITPHITFRNFTADTYGGVEISENGDKKMIIPSKSSGKSKELVMDEIIIDIND</sequence>
<dbReference type="AlphaFoldDB" id="A0AAW6SYY4"/>
<accession>A0AAW6SYY4</accession>
<dbReference type="Pfam" id="PF13786">
    <property type="entry name" value="DUF4179"/>
    <property type="match status" value="1"/>
</dbReference>
<name>A0AAW6SYY4_9BACI</name>
<evidence type="ECO:0000259" key="3">
    <source>
        <dbReference type="Pfam" id="PF18705"/>
    </source>
</evidence>
<dbReference type="InterPro" id="IPR025436">
    <property type="entry name" value="DUF4179"/>
</dbReference>
<organism evidence="4 5">
    <name type="scientific">Heyndrickxia oleronia</name>
    <dbReference type="NCBI Taxonomy" id="38875"/>
    <lineage>
        <taxon>Bacteria</taxon>
        <taxon>Bacillati</taxon>
        <taxon>Bacillota</taxon>
        <taxon>Bacilli</taxon>
        <taxon>Bacillales</taxon>
        <taxon>Bacillaceae</taxon>
        <taxon>Heyndrickxia</taxon>
    </lineage>
</organism>
<evidence type="ECO:0000256" key="1">
    <source>
        <dbReference type="SAM" id="Phobius"/>
    </source>
</evidence>
<feature type="domain" description="DUF4179" evidence="2">
    <location>
        <begin position="44"/>
        <end position="146"/>
    </location>
</feature>
<keyword evidence="1" id="KW-1133">Transmembrane helix</keyword>
<reference evidence="4" key="1">
    <citation type="submission" date="2023-03" db="EMBL/GenBank/DDBJ databases">
        <title>Bacterial isolates from washroom surfaces on a university campus.</title>
        <authorList>
            <person name="Holman D.B."/>
            <person name="Gzyl K.E."/>
            <person name="Taheri A.E."/>
        </authorList>
    </citation>
    <scope>NUCLEOTIDE SEQUENCE</scope>
    <source>
        <strain evidence="4">RD03</strain>
    </source>
</reference>
<evidence type="ECO:0000313" key="4">
    <source>
        <dbReference type="EMBL" id="MDH5162518.1"/>
    </source>
</evidence>
<feature type="transmembrane region" description="Helical" evidence="1">
    <location>
        <begin position="52"/>
        <end position="74"/>
    </location>
</feature>
<feature type="domain" description="DUF5643" evidence="3">
    <location>
        <begin position="234"/>
        <end position="348"/>
    </location>
</feature>
<dbReference type="RefSeq" id="WP_280617420.1">
    <property type="nucleotide sequence ID" value="NZ_JAROYP010000009.1"/>
</dbReference>
<keyword evidence="1" id="KW-0812">Transmembrane</keyword>
<dbReference type="Pfam" id="PF18705">
    <property type="entry name" value="DUF5643"/>
    <property type="match status" value="1"/>
</dbReference>
<gene>
    <name evidence="4" type="ORF">P5X88_16415</name>
</gene>
<dbReference type="Gene3D" id="2.60.40.1640">
    <property type="entry name" value="Conserved domain protein"/>
    <property type="match status" value="1"/>
</dbReference>
<keyword evidence="1" id="KW-0472">Membrane</keyword>
<protein>
    <submittedName>
        <fullName evidence="4">DUF4179 domain-containing protein</fullName>
    </submittedName>
</protein>
<proteinExistence type="predicted"/>
<evidence type="ECO:0000259" key="2">
    <source>
        <dbReference type="Pfam" id="PF13786"/>
    </source>
</evidence>
<dbReference type="Gene3D" id="2.60.40.1630">
    <property type="entry name" value="bacillus anthracis domain"/>
    <property type="match status" value="1"/>
</dbReference>
<dbReference type="EMBL" id="JAROYP010000009">
    <property type="protein sequence ID" value="MDH5162518.1"/>
    <property type="molecule type" value="Genomic_DNA"/>
</dbReference>